<evidence type="ECO:0000313" key="2">
    <source>
        <dbReference type="Proteomes" id="UP000249757"/>
    </source>
</evidence>
<reference evidence="2" key="1">
    <citation type="journal article" date="2022" name="Microb. Genom.">
        <title>A global pangenome for the wheat fungal pathogen Pyrenophora tritici-repentis and prediction of effector protein structural homology.</title>
        <authorList>
            <person name="Moolhuijzen P.M."/>
            <person name="See P.T."/>
            <person name="Shi G."/>
            <person name="Powell H.R."/>
            <person name="Cockram J."/>
            <person name="Jorgensen L.N."/>
            <person name="Benslimane H."/>
            <person name="Strelkov S.E."/>
            <person name="Turner J."/>
            <person name="Liu Z."/>
            <person name="Moffat C.S."/>
        </authorList>
    </citation>
    <scope>NUCLEOTIDE SEQUENCE [LARGE SCALE GENOMIC DNA]</scope>
</reference>
<gene>
    <name evidence="1" type="ORF">Ptr86124_013906</name>
</gene>
<evidence type="ECO:0000313" key="1">
    <source>
        <dbReference type="EMBL" id="KAI1507156.1"/>
    </source>
</evidence>
<dbReference type="EMBL" id="NRDI02000054">
    <property type="protein sequence ID" value="KAI1507156.1"/>
    <property type="molecule type" value="Genomic_DNA"/>
</dbReference>
<dbReference type="Proteomes" id="UP000249757">
    <property type="component" value="Unassembled WGS sequence"/>
</dbReference>
<comment type="caution">
    <text evidence="1">The sequence shown here is derived from an EMBL/GenBank/DDBJ whole genome shotgun (WGS) entry which is preliminary data.</text>
</comment>
<organism evidence="1 2">
    <name type="scientific">Pyrenophora tritici-repentis</name>
    <dbReference type="NCBI Taxonomy" id="45151"/>
    <lineage>
        <taxon>Eukaryota</taxon>
        <taxon>Fungi</taxon>
        <taxon>Dikarya</taxon>
        <taxon>Ascomycota</taxon>
        <taxon>Pezizomycotina</taxon>
        <taxon>Dothideomycetes</taxon>
        <taxon>Pleosporomycetidae</taxon>
        <taxon>Pleosporales</taxon>
        <taxon>Pleosporineae</taxon>
        <taxon>Pleosporaceae</taxon>
        <taxon>Pyrenophora</taxon>
    </lineage>
</organism>
<accession>A0A922N0U7</accession>
<dbReference type="GO" id="GO:0016787">
    <property type="term" value="F:hydrolase activity"/>
    <property type="evidence" value="ECO:0007669"/>
    <property type="project" value="UniProtKB-KW"/>
</dbReference>
<protein>
    <submittedName>
        <fullName evidence="1">Glycoside hydrolase family 29 protein</fullName>
    </submittedName>
</protein>
<proteinExistence type="predicted"/>
<sequence length="72" mass="8010">MLLAAEDSVATGTVISNYANGSSATSTLRAFPWWSWSSAFSPWHYAGDLVFPFHFTNSTMDFNHSAIYRTVN</sequence>
<dbReference type="AlphaFoldDB" id="A0A922N0U7"/>
<name>A0A922N0U7_9PLEO</name>
<keyword evidence="1" id="KW-0378">Hydrolase</keyword>
<keyword evidence="2" id="KW-1185">Reference proteome</keyword>